<dbReference type="SUPFAM" id="SSF53822">
    <property type="entry name" value="Periplasmic binding protein-like I"/>
    <property type="match status" value="1"/>
</dbReference>
<evidence type="ECO:0000313" key="5">
    <source>
        <dbReference type="Proteomes" id="UP000294856"/>
    </source>
</evidence>
<dbReference type="InterPro" id="IPR028082">
    <property type="entry name" value="Peripla_BP_I"/>
</dbReference>
<name>A0A4R1FL86_9NOCA</name>
<dbReference type="Proteomes" id="UP000294856">
    <property type="component" value="Unassembled WGS sequence"/>
</dbReference>
<keyword evidence="2" id="KW-0732">Signal</keyword>
<accession>A0A4R1FL86</accession>
<keyword evidence="5" id="KW-1185">Reference proteome</keyword>
<dbReference type="CDD" id="cd06358">
    <property type="entry name" value="PBP1_NHase"/>
    <property type="match status" value="1"/>
</dbReference>
<evidence type="ECO:0000256" key="2">
    <source>
        <dbReference type="ARBA" id="ARBA00022729"/>
    </source>
</evidence>
<dbReference type="STRING" id="1210063.GCA_001612665_02025"/>
<protein>
    <submittedName>
        <fullName evidence="4">Amino acid/amide ABC transporter substrate-binding protein (HAAT family)</fullName>
    </submittedName>
</protein>
<dbReference type="Pfam" id="PF13458">
    <property type="entry name" value="Peripla_BP_6"/>
    <property type="match status" value="1"/>
</dbReference>
<dbReference type="EMBL" id="SMFR01000004">
    <property type="protein sequence ID" value="TCJ94112.1"/>
    <property type="molecule type" value="Genomic_DNA"/>
</dbReference>
<feature type="domain" description="Leucine-binding protein" evidence="3">
    <location>
        <begin position="11"/>
        <end position="340"/>
    </location>
</feature>
<proteinExistence type="inferred from homology"/>
<dbReference type="PANTHER" id="PTHR47628:SF1">
    <property type="entry name" value="ALIPHATIC AMIDASE EXPRESSION-REGULATING PROTEIN"/>
    <property type="match status" value="1"/>
</dbReference>
<comment type="caution">
    <text evidence="4">The sequence shown here is derived from an EMBL/GenBank/DDBJ whole genome shotgun (WGS) entry which is preliminary data.</text>
</comment>
<dbReference type="RefSeq" id="WP_067448632.1">
    <property type="nucleotide sequence ID" value="NZ_SMFR01000004.1"/>
</dbReference>
<dbReference type="InterPro" id="IPR028081">
    <property type="entry name" value="Leu-bd"/>
</dbReference>
<sequence length="364" mass="38916">MPTIGRTRDETIEILSIVPTQGPGGIIAPSCTAAISLAVDEINSGTGILGREINLTTLDGGREPHEVAAEVAAFLATGMVGAITGWHTSAVRRAVAEAVDARVPYLYATDHEGLPDERPGVLLVGEHPDHQTVPAAAWMTRELGVRRWAVIGNDYIWPRRTARALRRSLPDPYDIIVEHYVPLGTTDFGDFLDDPALLLADAVLILMVGADTARFNRQFTATGLPAVMPRLSPAVDENVLLSAGPSANANLYVASSFFLDNKSAEGRSRRARYHRHQGRFAPVLTTFSNSTYEAIHLLNTLADTTGTLDVETIIAAAHPGLALDGPATRRGFLGNQAVGPTHLAMANGVDFDILCRLPANPGRA</sequence>
<reference evidence="4 5" key="1">
    <citation type="submission" date="2019-03" db="EMBL/GenBank/DDBJ databases">
        <title>Genomic Encyclopedia of Type Strains, Phase IV (KMG-IV): sequencing the most valuable type-strain genomes for metagenomic binning, comparative biology and taxonomic classification.</title>
        <authorList>
            <person name="Goeker M."/>
        </authorList>
    </citation>
    <scope>NUCLEOTIDE SEQUENCE [LARGE SCALE GENOMIC DNA]</scope>
    <source>
        <strain evidence="4 5">DSM 44684</strain>
    </source>
</reference>
<evidence type="ECO:0000313" key="4">
    <source>
        <dbReference type="EMBL" id="TCJ94112.1"/>
    </source>
</evidence>
<dbReference type="AlphaFoldDB" id="A0A4R1FL86"/>
<comment type="similarity">
    <text evidence="1">Belongs to the leucine-binding protein family.</text>
</comment>
<dbReference type="PANTHER" id="PTHR47628">
    <property type="match status" value="1"/>
</dbReference>
<dbReference type="OrthoDB" id="7337537at2"/>
<organism evidence="4 5">
    <name type="scientific">Nocardia alba</name>
    <dbReference type="NCBI Taxonomy" id="225051"/>
    <lineage>
        <taxon>Bacteria</taxon>
        <taxon>Bacillati</taxon>
        <taxon>Actinomycetota</taxon>
        <taxon>Actinomycetes</taxon>
        <taxon>Mycobacteriales</taxon>
        <taxon>Nocardiaceae</taxon>
        <taxon>Nocardia</taxon>
    </lineage>
</organism>
<evidence type="ECO:0000256" key="1">
    <source>
        <dbReference type="ARBA" id="ARBA00010062"/>
    </source>
</evidence>
<evidence type="ECO:0000259" key="3">
    <source>
        <dbReference type="Pfam" id="PF13458"/>
    </source>
</evidence>
<dbReference type="Gene3D" id="3.40.50.2300">
    <property type="match status" value="2"/>
</dbReference>
<gene>
    <name evidence="4" type="ORF">DFR71_4702</name>
</gene>